<feature type="non-terminal residue" evidence="2">
    <location>
        <position position="118"/>
    </location>
</feature>
<evidence type="ECO:0000313" key="2">
    <source>
        <dbReference type="EMBL" id="EKC44635.1"/>
    </source>
</evidence>
<evidence type="ECO:0000256" key="1">
    <source>
        <dbReference type="SAM" id="MobiDB-lite"/>
    </source>
</evidence>
<organism evidence="2">
    <name type="scientific">human gut metagenome</name>
    <dbReference type="NCBI Taxonomy" id="408170"/>
    <lineage>
        <taxon>unclassified sequences</taxon>
        <taxon>metagenomes</taxon>
        <taxon>organismal metagenomes</taxon>
    </lineage>
</organism>
<feature type="region of interest" description="Disordered" evidence="1">
    <location>
        <begin position="53"/>
        <end position="72"/>
    </location>
</feature>
<reference evidence="2" key="1">
    <citation type="journal article" date="2013" name="Environ. Microbiol.">
        <title>Microbiota from the distal guts of lean and obese adolescents exhibit partial functional redundancy besides clear differences in community structure.</title>
        <authorList>
            <person name="Ferrer M."/>
            <person name="Ruiz A."/>
            <person name="Lanza F."/>
            <person name="Haange S.B."/>
            <person name="Oberbach A."/>
            <person name="Till H."/>
            <person name="Bargiela R."/>
            <person name="Campoy C."/>
            <person name="Segura M.T."/>
            <person name="Richter M."/>
            <person name="von Bergen M."/>
            <person name="Seifert J."/>
            <person name="Suarez A."/>
        </authorList>
    </citation>
    <scope>NUCLEOTIDE SEQUENCE</scope>
</reference>
<comment type="caution">
    <text evidence="2">The sequence shown here is derived from an EMBL/GenBank/DDBJ whole genome shotgun (WGS) entry which is preliminary data.</text>
</comment>
<dbReference type="EMBL" id="AJWY01014128">
    <property type="protein sequence ID" value="EKC44635.1"/>
    <property type="molecule type" value="Genomic_DNA"/>
</dbReference>
<sequence length="118" mass="13661">MNTSHLTEKAMRLMEQHPAVPLCHESYNYNEAVIDRLTAMGYEVESLKTYATKYPESPQAPQKEDYDTTEEYEDAEKDYGQELNGYTEKCEAIRTRSEAGEISLYLRIESNDITLCYV</sequence>
<name>K1RT11_9ZZZZ</name>
<dbReference type="AlphaFoldDB" id="K1RT11"/>
<protein>
    <submittedName>
        <fullName evidence="2">Partitioning protein</fullName>
    </submittedName>
</protein>
<proteinExistence type="predicted"/>
<accession>K1RT11</accession>
<gene>
    <name evidence="2" type="ORF">LEA_20557</name>
</gene>